<evidence type="ECO:0000256" key="1">
    <source>
        <dbReference type="ARBA" id="ARBA00004442"/>
    </source>
</evidence>
<name>A0A401G402_9BACT</name>
<dbReference type="InterPro" id="IPR013686">
    <property type="entry name" value="Polypept-transport_assoc_ShlB"/>
</dbReference>
<dbReference type="Pfam" id="PF08479">
    <property type="entry name" value="POTRA_2"/>
    <property type="match status" value="1"/>
</dbReference>
<comment type="similarity">
    <text evidence="2">Belongs to the TPS (TC 1.B.20) family.</text>
</comment>
<comment type="subcellular location">
    <subcellularLocation>
        <location evidence="1">Cell outer membrane</location>
    </subcellularLocation>
</comment>
<evidence type="ECO:0000256" key="7">
    <source>
        <dbReference type="ARBA" id="ARBA00023136"/>
    </source>
</evidence>
<evidence type="ECO:0000256" key="8">
    <source>
        <dbReference type="ARBA" id="ARBA00023237"/>
    </source>
</evidence>
<dbReference type="GO" id="GO:0046819">
    <property type="term" value="P:protein secretion by the type V secretion system"/>
    <property type="evidence" value="ECO:0007669"/>
    <property type="project" value="TreeGrafter"/>
</dbReference>
<dbReference type="GO" id="GO:0009279">
    <property type="term" value="C:cell outer membrane"/>
    <property type="evidence" value="ECO:0007669"/>
    <property type="project" value="UniProtKB-SubCell"/>
</dbReference>
<gene>
    <name evidence="10" type="ORF">DENIS_4844</name>
</gene>
<keyword evidence="3" id="KW-0813">Transport</keyword>
<keyword evidence="4" id="KW-1134">Transmembrane beta strand</keyword>
<dbReference type="InterPro" id="IPR034746">
    <property type="entry name" value="POTRA"/>
</dbReference>
<keyword evidence="7" id="KW-0472">Membrane</keyword>
<feature type="domain" description="POTRA" evidence="9">
    <location>
        <begin position="43"/>
        <end position="118"/>
    </location>
</feature>
<dbReference type="RefSeq" id="WP_166405277.1">
    <property type="nucleotide sequence ID" value="NZ_BEXT01000001.1"/>
</dbReference>
<dbReference type="GO" id="GO:0008320">
    <property type="term" value="F:protein transmembrane transporter activity"/>
    <property type="evidence" value="ECO:0007669"/>
    <property type="project" value="TreeGrafter"/>
</dbReference>
<dbReference type="Gene3D" id="2.40.160.50">
    <property type="entry name" value="membrane protein fhac: a member of the omp85/tpsb transporter family"/>
    <property type="match status" value="1"/>
</dbReference>
<dbReference type="AlphaFoldDB" id="A0A401G402"/>
<comment type="caution">
    <text evidence="10">The sequence shown here is derived from an EMBL/GenBank/DDBJ whole genome shotgun (WGS) entry which is preliminary data.</text>
</comment>
<accession>A0A401G402</accession>
<evidence type="ECO:0000256" key="3">
    <source>
        <dbReference type="ARBA" id="ARBA00022448"/>
    </source>
</evidence>
<organism evidence="10 11">
    <name type="scientific">Desulfonema ishimotonii</name>
    <dbReference type="NCBI Taxonomy" id="45657"/>
    <lineage>
        <taxon>Bacteria</taxon>
        <taxon>Pseudomonadati</taxon>
        <taxon>Thermodesulfobacteriota</taxon>
        <taxon>Desulfobacteria</taxon>
        <taxon>Desulfobacterales</taxon>
        <taxon>Desulfococcaceae</taxon>
        <taxon>Desulfonema</taxon>
    </lineage>
</organism>
<dbReference type="Pfam" id="PF03865">
    <property type="entry name" value="ShlB"/>
    <property type="match status" value="1"/>
</dbReference>
<evidence type="ECO:0000256" key="5">
    <source>
        <dbReference type="ARBA" id="ARBA00022692"/>
    </source>
</evidence>
<dbReference type="EMBL" id="BEXT01000001">
    <property type="protein sequence ID" value="GBC63845.1"/>
    <property type="molecule type" value="Genomic_DNA"/>
</dbReference>
<evidence type="ECO:0000256" key="6">
    <source>
        <dbReference type="ARBA" id="ARBA00022927"/>
    </source>
</evidence>
<sequence>MKWHIILVIISTLLTTGTLGVQASELPERAAEEKPPLSSVENIFVRKIRLEGNTLFSAETLSAIIGPYENREVTAQALEELREKLTRYHIDNGYISSGAILPDQAVENGEITFRIIEGRLTGAEISGNQRLRTHYIRSRLRLDRDIGQSPLNIFTLRERLRLLRQDAHIRSISAELRPGLQQGEADLKVEIKEARPWQATFRFNNHNAPTIGPYRGEIGIRHNNLSGWGDTLAAGYALTEGLDEYFFTWAVPLNRRDTVLSIGFDRSETVVVTAPFEDLDIRSDTTTCTVSLRHPFYKTPSGELAAGISFENRQSESELLGEGFAFSEGAEPDGESEISVWRLSQEWIDRSYDQVIVARSAFGFGVDMLGATVRDSEPDGQFLTWLGQFHWIRRLKLLESKFLFRSALRLSDDPLPAMEKFAIGGSDTVRGYRENQITTDNGLIASAEWRVPVYQLRIPAISRNPEDGRIQICPFFDFGMGWNTESADPDPDNISSLGLGLRWDISDKFRAEIYWGHGLRDYDNSDEHDLQDDGIHFQIFAQVF</sequence>
<dbReference type="Proteomes" id="UP000288096">
    <property type="component" value="Unassembled WGS sequence"/>
</dbReference>
<dbReference type="GO" id="GO:0098046">
    <property type="term" value="C:type V protein secretion system complex"/>
    <property type="evidence" value="ECO:0007669"/>
    <property type="project" value="TreeGrafter"/>
</dbReference>
<protein>
    <submittedName>
        <fullName evidence="10">ShlB/FhaC/HecB family hemolysin secretion/activa tion protein</fullName>
    </submittedName>
</protein>
<reference evidence="11" key="2">
    <citation type="submission" date="2019-01" db="EMBL/GenBank/DDBJ databases">
        <title>Genome sequence of Desulfonema ishimotonii strain Tokyo 01.</title>
        <authorList>
            <person name="Fukui M."/>
        </authorList>
    </citation>
    <scope>NUCLEOTIDE SEQUENCE [LARGE SCALE GENOMIC DNA]</scope>
    <source>
        <strain evidence="11">Tokyo 01</strain>
    </source>
</reference>
<dbReference type="PANTHER" id="PTHR34597:SF3">
    <property type="entry name" value="OUTER MEMBRANE TRANSPORTER CDIB"/>
    <property type="match status" value="1"/>
</dbReference>
<evidence type="ECO:0000313" key="10">
    <source>
        <dbReference type="EMBL" id="GBC63845.1"/>
    </source>
</evidence>
<proteinExistence type="inferred from homology"/>
<keyword evidence="6" id="KW-0653">Protein transport</keyword>
<dbReference type="PROSITE" id="PS51779">
    <property type="entry name" value="POTRA"/>
    <property type="match status" value="1"/>
</dbReference>
<evidence type="ECO:0000256" key="2">
    <source>
        <dbReference type="ARBA" id="ARBA00009055"/>
    </source>
</evidence>
<dbReference type="PANTHER" id="PTHR34597">
    <property type="entry name" value="SLR1661 PROTEIN"/>
    <property type="match status" value="1"/>
</dbReference>
<keyword evidence="11" id="KW-1185">Reference proteome</keyword>
<keyword evidence="5" id="KW-0812">Transmembrane</keyword>
<keyword evidence="8" id="KW-0998">Cell outer membrane</keyword>
<evidence type="ECO:0000313" key="11">
    <source>
        <dbReference type="Proteomes" id="UP000288096"/>
    </source>
</evidence>
<dbReference type="InterPro" id="IPR051544">
    <property type="entry name" value="TPS_OM_transporter"/>
</dbReference>
<reference evidence="11" key="1">
    <citation type="submission" date="2017-11" db="EMBL/GenBank/DDBJ databases">
        <authorList>
            <person name="Watanabe M."/>
            <person name="Kojima H."/>
        </authorList>
    </citation>
    <scope>NUCLEOTIDE SEQUENCE [LARGE SCALE GENOMIC DNA]</scope>
    <source>
        <strain evidence="11">Tokyo 01</strain>
    </source>
</reference>
<evidence type="ECO:0000256" key="4">
    <source>
        <dbReference type="ARBA" id="ARBA00022452"/>
    </source>
</evidence>
<evidence type="ECO:0000259" key="9">
    <source>
        <dbReference type="PROSITE" id="PS51779"/>
    </source>
</evidence>
<dbReference type="Gene3D" id="3.10.20.310">
    <property type="entry name" value="membrane protein fhac"/>
    <property type="match status" value="1"/>
</dbReference>
<dbReference type="InterPro" id="IPR005565">
    <property type="entry name" value="Hemolysn_activator_HlyB_C"/>
</dbReference>